<dbReference type="InterPro" id="IPR050410">
    <property type="entry name" value="CCR4/nocturin_mRNA_transcr"/>
</dbReference>
<organism evidence="2 3">
    <name type="scientific">Chlorella vulgaris</name>
    <name type="common">Green alga</name>
    <dbReference type="NCBI Taxonomy" id="3077"/>
    <lineage>
        <taxon>Eukaryota</taxon>
        <taxon>Viridiplantae</taxon>
        <taxon>Chlorophyta</taxon>
        <taxon>core chlorophytes</taxon>
        <taxon>Trebouxiophyceae</taxon>
        <taxon>Chlorellales</taxon>
        <taxon>Chlorellaceae</taxon>
        <taxon>Chlorella clade</taxon>
        <taxon>Chlorella</taxon>
    </lineage>
</organism>
<dbReference type="AlphaFoldDB" id="A0A9D4TJ56"/>
<evidence type="ECO:0000313" key="2">
    <source>
        <dbReference type="EMBL" id="KAI3426988.1"/>
    </source>
</evidence>
<dbReference type="InterPro" id="IPR005135">
    <property type="entry name" value="Endo/exonuclease/phosphatase"/>
</dbReference>
<dbReference type="PANTHER" id="PTHR12121:SF34">
    <property type="entry name" value="PROTEIN ANGEL"/>
    <property type="match status" value="1"/>
</dbReference>
<name>A0A9D4TJ56_CHLVU</name>
<dbReference type="Gene3D" id="3.60.10.10">
    <property type="entry name" value="Endonuclease/exonuclease/phosphatase"/>
    <property type="match status" value="1"/>
</dbReference>
<evidence type="ECO:0000259" key="1">
    <source>
        <dbReference type="Pfam" id="PF03372"/>
    </source>
</evidence>
<dbReference type="InterPro" id="IPR036691">
    <property type="entry name" value="Endo/exonu/phosph_ase_sf"/>
</dbReference>
<accession>A0A9D4TJ56</accession>
<evidence type="ECO:0000313" key="3">
    <source>
        <dbReference type="Proteomes" id="UP001055712"/>
    </source>
</evidence>
<comment type="caution">
    <text evidence="2">The sequence shown here is derived from an EMBL/GenBank/DDBJ whole genome shotgun (WGS) entry which is preliminary data.</text>
</comment>
<gene>
    <name evidence="2" type="ORF">D9Q98_006932</name>
</gene>
<dbReference type="PANTHER" id="PTHR12121">
    <property type="entry name" value="CARBON CATABOLITE REPRESSOR PROTEIN 4"/>
    <property type="match status" value="1"/>
</dbReference>
<keyword evidence="3" id="KW-1185">Reference proteome</keyword>
<proteinExistence type="predicted"/>
<dbReference type="OrthoDB" id="428734at2759"/>
<reference evidence="2" key="1">
    <citation type="journal article" date="2019" name="Plant J.">
        <title>Chlorella vulgaris genome assembly and annotation reveals the molecular basis for metabolic acclimation to high light conditions.</title>
        <authorList>
            <person name="Cecchin M."/>
            <person name="Marcolungo L."/>
            <person name="Rossato M."/>
            <person name="Girolomoni L."/>
            <person name="Cosentino E."/>
            <person name="Cuine S."/>
            <person name="Li-Beisson Y."/>
            <person name="Delledonne M."/>
            <person name="Ballottari M."/>
        </authorList>
    </citation>
    <scope>NUCLEOTIDE SEQUENCE</scope>
    <source>
        <strain evidence="2">211/11P</strain>
    </source>
</reference>
<dbReference type="Proteomes" id="UP001055712">
    <property type="component" value="Unassembled WGS sequence"/>
</dbReference>
<dbReference type="Pfam" id="PF03372">
    <property type="entry name" value="Exo_endo_phos"/>
    <property type="match status" value="1"/>
</dbReference>
<reference evidence="2" key="2">
    <citation type="submission" date="2020-11" db="EMBL/GenBank/DDBJ databases">
        <authorList>
            <person name="Cecchin M."/>
            <person name="Marcolungo L."/>
            <person name="Rossato M."/>
            <person name="Girolomoni L."/>
            <person name="Cosentino E."/>
            <person name="Cuine S."/>
            <person name="Li-Beisson Y."/>
            <person name="Delledonne M."/>
            <person name="Ballottari M."/>
        </authorList>
    </citation>
    <scope>NUCLEOTIDE SEQUENCE</scope>
    <source>
        <strain evidence="2">211/11P</strain>
        <tissue evidence="2">Whole cell</tissue>
    </source>
</reference>
<dbReference type="GO" id="GO:0000175">
    <property type="term" value="F:3'-5'-RNA exonuclease activity"/>
    <property type="evidence" value="ECO:0007669"/>
    <property type="project" value="TreeGrafter"/>
</dbReference>
<sequence length="333" mass="37077">MALRCLQEEVLAEGHTDGRFSVKCRWYRSVVTKGGQYCWVHPEKEAAIQCILCLRCKIDTKKSYHCSTECLKEHWAFHKDFHTQETGDSTFSRVDGFKGSYTYSNSGETWVEVGRERVYTPAADDVGAILKFECTLHTMQVRAIRDSCCLASPYPGKTFSIVTAQMRPAPCSPCRVLVPMNPAKPSVSKGKFTLLSYNLLADLYATGDQFGYCPPWALAWPYRRLNLLKELLGYDAGILCLQEVQSNHFQDFLAPELQKAGYTAIYKKKTTELYTRNAPAPCLPPPLYSALLSLVHKETEEMAAIIRQRVAAAEAAARADSGSEEGAASEASA</sequence>
<dbReference type="SUPFAM" id="SSF56219">
    <property type="entry name" value="DNase I-like"/>
    <property type="match status" value="1"/>
</dbReference>
<feature type="domain" description="Endonuclease/exonuclease/phosphatase" evidence="1">
    <location>
        <begin position="195"/>
        <end position="263"/>
    </location>
</feature>
<protein>
    <recommendedName>
        <fullName evidence="1">Endonuclease/exonuclease/phosphatase domain-containing protein</fullName>
    </recommendedName>
</protein>
<dbReference type="EMBL" id="SIDB01000010">
    <property type="protein sequence ID" value="KAI3426988.1"/>
    <property type="molecule type" value="Genomic_DNA"/>
</dbReference>